<keyword evidence="1" id="KW-1133">Transmembrane helix</keyword>
<reference evidence="3" key="1">
    <citation type="journal article" date="2023" name="bioRxiv">
        <title>Complete genome of the Medicago anthracnose fungus, Colletotrichum destructivum, reveals a mini-chromosome-like region within a core chromosome.</title>
        <authorList>
            <person name="Lapalu N."/>
            <person name="Simon A."/>
            <person name="Lu A."/>
            <person name="Plaumann P.-L."/>
            <person name="Amselem J."/>
            <person name="Pigne S."/>
            <person name="Auger A."/>
            <person name="Koch C."/>
            <person name="Dallery J.-F."/>
            <person name="O'Connell R.J."/>
        </authorList>
    </citation>
    <scope>NUCLEOTIDE SEQUENCE [LARGE SCALE GENOMIC DNA]</scope>
    <source>
        <strain evidence="3">CBS 520.97</strain>
    </source>
</reference>
<dbReference type="GeneID" id="87937143"/>
<evidence type="ECO:0000256" key="1">
    <source>
        <dbReference type="SAM" id="Phobius"/>
    </source>
</evidence>
<name>A0AAX4HXQ7_9PEZI</name>
<accession>A0AAX4HXQ7</accession>
<feature type="transmembrane region" description="Helical" evidence="1">
    <location>
        <begin position="125"/>
        <end position="153"/>
    </location>
</feature>
<keyword evidence="3" id="KW-1185">Reference proteome</keyword>
<organism evidence="2 3">
    <name type="scientific">Colletotrichum destructivum</name>
    <dbReference type="NCBI Taxonomy" id="34406"/>
    <lineage>
        <taxon>Eukaryota</taxon>
        <taxon>Fungi</taxon>
        <taxon>Dikarya</taxon>
        <taxon>Ascomycota</taxon>
        <taxon>Pezizomycotina</taxon>
        <taxon>Sordariomycetes</taxon>
        <taxon>Hypocreomycetidae</taxon>
        <taxon>Glomerellales</taxon>
        <taxon>Glomerellaceae</taxon>
        <taxon>Colletotrichum</taxon>
        <taxon>Colletotrichum destructivum species complex</taxon>
    </lineage>
</organism>
<dbReference type="EMBL" id="CP137305">
    <property type="protein sequence ID" value="WQF75626.1"/>
    <property type="molecule type" value="Genomic_DNA"/>
</dbReference>
<sequence length="160" mass="16954">MMNRSRQSFSCIVSHPVAAAAGGDQHFLMVPDVFLWTDCWKNEKESETEWVKRKDGENIQHGIPLLCFLTSEFPIATGGAVAGTALGAVLGASGGGLSTVVLALGEEREEIQVEKSNEATPSTPLLFAVPPCTCICICICIWSVPVLLCISGAPGVTQYG</sequence>
<gene>
    <name evidence="2" type="ORF">CDEST_00640</name>
</gene>
<protein>
    <submittedName>
        <fullName evidence="2">Uncharacterized protein</fullName>
    </submittedName>
</protein>
<dbReference type="Proteomes" id="UP001322277">
    <property type="component" value="Chromosome 1"/>
</dbReference>
<dbReference type="RefSeq" id="XP_062772850.1">
    <property type="nucleotide sequence ID" value="XM_062916799.1"/>
</dbReference>
<dbReference type="AlphaFoldDB" id="A0AAX4HXQ7"/>
<dbReference type="KEGG" id="cdet:87937143"/>
<keyword evidence="1" id="KW-0472">Membrane</keyword>
<evidence type="ECO:0000313" key="3">
    <source>
        <dbReference type="Proteomes" id="UP001322277"/>
    </source>
</evidence>
<evidence type="ECO:0000313" key="2">
    <source>
        <dbReference type="EMBL" id="WQF75626.1"/>
    </source>
</evidence>
<keyword evidence="1" id="KW-0812">Transmembrane</keyword>
<proteinExistence type="predicted"/>